<reference evidence="1 2" key="1">
    <citation type="submission" date="2016-03" db="EMBL/GenBank/DDBJ databases">
        <title>EvidentialGene: Evidence-directed Construction of Genes on Genomes.</title>
        <authorList>
            <person name="Gilbert D.G."/>
            <person name="Choi J.-H."/>
            <person name="Mockaitis K."/>
            <person name="Colbourne J."/>
            <person name="Pfrender M."/>
        </authorList>
    </citation>
    <scope>NUCLEOTIDE SEQUENCE [LARGE SCALE GENOMIC DNA]</scope>
    <source>
        <strain evidence="1 2">Xinb3</strain>
        <tissue evidence="1">Complete organism</tissue>
    </source>
</reference>
<protein>
    <submittedName>
        <fullName evidence="1">Uncharacterized protein</fullName>
    </submittedName>
</protein>
<keyword evidence="2" id="KW-1185">Reference proteome</keyword>
<dbReference type="AlphaFoldDB" id="A0A164J6T8"/>
<comment type="caution">
    <text evidence="1">The sequence shown here is derived from an EMBL/GenBank/DDBJ whole genome shotgun (WGS) entry which is preliminary data.</text>
</comment>
<dbReference type="EMBL" id="LRGB01005465">
    <property type="protein sequence ID" value="KZS02042.1"/>
    <property type="molecule type" value="Genomic_DNA"/>
</dbReference>
<dbReference type="Proteomes" id="UP000076858">
    <property type="component" value="Unassembled WGS sequence"/>
</dbReference>
<organism evidence="1 2">
    <name type="scientific">Daphnia magna</name>
    <dbReference type="NCBI Taxonomy" id="35525"/>
    <lineage>
        <taxon>Eukaryota</taxon>
        <taxon>Metazoa</taxon>
        <taxon>Ecdysozoa</taxon>
        <taxon>Arthropoda</taxon>
        <taxon>Crustacea</taxon>
        <taxon>Branchiopoda</taxon>
        <taxon>Diplostraca</taxon>
        <taxon>Cladocera</taxon>
        <taxon>Anomopoda</taxon>
        <taxon>Daphniidae</taxon>
        <taxon>Daphnia</taxon>
    </lineage>
</organism>
<accession>A0A164J6T8</accession>
<proteinExistence type="predicted"/>
<gene>
    <name evidence="1" type="ORF">APZ42_001073</name>
</gene>
<evidence type="ECO:0000313" key="1">
    <source>
        <dbReference type="EMBL" id="KZS02042.1"/>
    </source>
</evidence>
<evidence type="ECO:0000313" key="2">
    <source>
        <dbReference type="Proteomes" id="UP000076858"/>
    </source>
</evidence>
<name>A0A164J6T8_9CRUS</name>
<sequence length="54" mass="5963">MNFADVAQSPAQPAKENEAFLAFQLTLSINRNHAKIRAIIGFLRKVNLIHAVAC</sequence>